<dbReference type="Gene3D" id="1.10.1660.10">
    <property type="match status" value="1"/>
</dbReference>
<sequence>MSLVDIGVLSKTAGIPVSTLRYYEEVGLIQSVSRIGLRRQYHEDALVQLSLISLGKAAGFSLDEIRGMFDKERRPNLPRPTLHQRADELDAQILRLMTLSKLLRHVAECPAPSHMACTRFRKLLRVNSPGIAAG</sequence>
<dbReference type="RefSeq" id="WP_354440315.1">
    <property type="nucleotide sequence ID" value="NZ_JBEPSH010000001.1"/>
</dbReference>
<protein>
    <submittedName>
        <fullName evidence="3">DNA-binding transcriptional MerR regulator</fullName>
    </submittedName>
</protein>
<evidence type="ECO:0000259" key="2">
    <source>
        <dbReference type="PROSITE" id="PS50937"/>
    </source>
</evidence>
<keyword evidence="1 3" id="KW-0238">DNA-binding</keyword>
<dbReference type="Proteomes" id="UP001549320">
    <property type="component" value="Unassembled WGS sequence"/>
</dbReference>
<gene>
    <name evidence="3" type="ORF">ABIE13_000169</name>
</gene>
<dbReference type="InterPro" id="IPR000551">
    <property type="entry name" value="MerR-type_HTH_dom"/>
</dbReference>
<feature type="domain" description="HTH merR-type" evidence="2">
    <location>
        <begin position="1"/>
        <end position="71"/>
    </location>
</feature>
<dbReference type="PANTHER" id="PTHR30204">
    <property type="entry name" value="REDOX-CYCLING DRUG-SENSING TRANSCRIPTIONAL ACTIVATOR SOXR"/>
    <property type="match status" value="1"/>
</dbReference>
<dbReference type="Pfam" id="PF13411">
    <property type="entry name" value="MerR_1"/>
    <property type="match status" value="1"/>
</dbReference>
<proteinExistence type="predicted"/>
<evidence type="ECO:0000256" key="1">
    <source>
        <dbReference type="ARBA" id="ARBA00023125"/>
    </source>
</evidence>
<dbReference type="PANTHER" id="PTHR30204:SF97">
    <property type="entry name" value="MERR FAMILY REGULATORY PROTEIN"/>
    <property type="match status" value="1"/>
</dbReference>
<evidence type="ECO:0000313" key="3">
    <source>
        <dbReference type="EMBL" id="MET4575072.1"/>
    </source>
</evidence>
<accession>A0ABV2Q234</accession>
<dbReference type="SUPFAM" id="SSF46955">
    <property type="entry name" value="Putative DNA-binding domain"/>
    <property type="match status" value="1"/>
</dbReference>
<comment type="caution">
    <text evidence="3">The sequence shown here is derived from an EMBL/GenBank/DDBJ whole genome shotgun (WGS) entry which is preliminary data.</text>
</comment>
<dbReference type="PROSITE" id="PS50937">
    <property type="entry name" value="HTH_MERR_2"/>
    <property type="match status" value="1"/>
</dbReference>
<dbReference type="GO" id="GO:0003677">
    <property type="term" value="F:DNA binding"/>
    <property type="evidence" value="ECO:0007669"/>
    <property type="project" value="UniProtKB-KW"/>
</dbReference>
<dbReference type="InterPro" id="IPR047057">
    <property type="entry name" value="MerR_fam"/>
</dbReference>
<dbReference type="InterPro" id="IPR009061">
    <property type="entry name" value="DNA-bd_dom_put_sf"/>
</dbReference>
<name>A0ABV2Q234_9BURK</name>
<organism evidence="3 4">
    <name type="scientific">Ottowia thiooxydans</name>
    <dbReference type="NCBI Taxonomy" id="219182"/>
    <lineage>
        <taxon>Bacteria</taxon>
        <taxon>Pseudomonadati</taxon>
        <taxon>Pseudomonadota</taxon>
        <taxon>Betaproteobacteria</taxon>
        <taxon>Burkholderiales</taxon>
        <taxon>Comamonadaceae</taxon>
        <taxon>Ottowia</taxon>
    </lineage>
</organism>
<dbReference type="SMART" id="SM00422">
    <property type="entry name" value="HTH_MERR"/>
    <property type="match status" value="1"/>
</dbReference>
<dbReference type="CDD" id="cd04781">
    <property type="entry name" value="HTH_MerR-like_sg6"/>
    <property type="match status" value="1"/>
</dbReference>
<dbReference type="EMBL" id="JBEPSH010000001">
    <property type="protein sequence ID" value="MET4575072.1"/>
    <property type="molecule type" value="Genomic_DNA"/>
</dbReference>
<evidence type="ECO:0000313" key="4">
    <source>
        <dbReference type="Proteomes" id="UP001549320"/>
    </source>
</evidence>
<keyword evidence="4" id="KW-1185">Reference proteome</keyword>
<dbReference type="PRINTS" id="PR00040">
    <property type="entry name" value="HTHMERR"/>
</dbReference>
<reference evidence="3 4" key="1">
    <citation type="submission" date="2024-06" db="EMBL/GenBank/DDBJ databases">
        <title>Sorghum-associated microbial communities from plants grown in Nebraska, USA.</title>
        <authorList>
            <person name="Schachtman D."/>
        </authorList>
    </citation>
    <scope>NUCLEOTIDE SEQUENCE [LARGE SCALE GENOMIC DNA]</scope>
    <source>
        <strain evidence="3 4">2709</strain>
    </source>
</reference>